<feature type="region of interest" description="Disordered" evidence="2">
    <location>
        <begin position="1493"/>
        <end position="1540"/>
    </location>
</feature>
<comment type="caution">
    <text evidence="4">The sequence shown here is derived from an EMBL/GenBank/DDBJ whole genome shotgun (WGS) entry which is preliminary data.</text>
</comment>
<dbReference type="RefSeq" id="WP_117493166.1">
    <property type="nucleotide sequence ID" value="NZ_QVIG01000004.1"/>
</dbReference>
<evidence type="ECO:0000259" key="3">
    <source>
        <dbReference type="Pfam" id="PF08751"/>
    </source>
</evidence>
<name>A0A372ZJK9_9ACTN</name>
<accession>A0A372ZJK9</accession>
<feature type="coiled-coil region" evidence="1">
    <location>
        <begin position="1253"/>
        <end position="1333"/>
    </location>
</feature>
<evidence type="ECO:0000313" key="5">
    <source>
        <dbReference type="Proteomes" id="UP000263377"/>
    </source>
</evidence>
<reference evidence="4 5" key="1">
    <citation type="submission" date="2018-08" db="EMBL/GenBank/DDBJ databases">
        <title>Diversity &amp; Physiological Properties of Lignin-Decomposing Actinobacteria from Soil.</title>
        <authorList>
            <person name="Roh S.G."/>
            <person name="Kim S.B."/>
        </authorList>
    </citation>
    <scope>NUCLEOTIDE SEQUENCE [LARGE SCALE GENOMIC DNA]</scope>
    <source>
        <strain evidence="4 5">MMS17-GH009</strain>
    </source>
</reference>
<feature type="domain" description="TrwC relaxase" evidence="3">
    <location>
        <begin position="5"/>
        <end position="176"/>
    </location>
</feature>
<keyword evidence="5" id="KW-1185">Reference proteome</keyword>
<protein>
    <recommendedName>
        <fullName evidence="3">TrwC relaxase domain-containing protein</fullName>
    </recommendedName>
</protein>
<feature type="compositionally biased region" description="Low complexity" evidence="2">
    <location>
        <begin position="1444"/>
        <end position="1453"/>
    </location>
</feature>
<dbReference type="Gene3D" id="2.30.30.940">
    <property type="match status" value="1"/>
</dbReference>
<dbReference type="Pfam" id="PF13604">
    <property type="entry name" value="AAA_30"/>
    <property type="match status" value="1"/>
</dbReference>
<dbReference type="Proteomes" id="UP000263377">
    <property type="component" value="Unassembled WGS sequence"/>
</dbReference>
<keyword evidence="1" id="KW-0175">Coiled coil</keyword>
<gene>
    <name evidence="4" type="ORF">DR950_41930</name>
</gene>
<feature type="compositionally biased region" description="Acidic residues" evidence="2">
    <location>
        <begin position="1454"/>
        <end position="1468"/>
    </location>
</feature>
<sequence length="1632" mass="177513">MLGRRVEADNWTVASFLQHLSREEDPQLHIHNAILSRIKVQTTDPVTGKKGEKWLTLDSEGLWRHALAAGFLAERVTTEGITAELGVRFGWRPDGKAVEVLGISEEMRGQFSSRRRVITKAVAELAAAYEVREGRMPSPHVLAQMAQIVAVDPRLRPAKKEHVSREELLERWSQASVEHTREALSGVPAAVAEAAAEHGLEAEEFDPDAVVKAAVERVQAERSTFHRGHMMAAIARELPACLGGLEAGQVAQLLGDLTDLAVEAGAADGSLVPLEAEARVAVPAALLREDGQSVYTRHQGTLYATRDQLDIEQALRDMTKDRTARALDPEMVEELIQAKGLNEKQAAAVRGITTSGRRAEALVGPGGTGKSYTLAAVTDVWTTAGGRVMGLAPSQAAANVLAEEGITETANLAELLAYNQLLASGVSNPTTERYRLTADHLVIVDEASMADTVTMTAVRKLVQAAGAKMITAGDYEQMSAVGAGGAFRAMVEELGDQAHILEEVRRFAADWEGPASLRLRQGDTEVLPEYEARGRLRHGTYEEMVEATYQTWIADIMGGRQSVMVTGTNETAGMLASRARQDLIRLGWVTDGVTVDLVSQSTVAGVGDRVQLREINRHIRSTTGRRYATNRDVVQVVGVNPESGWMTVRYDDGELMQLPPKYVREHVELAYAGTIQSVQGRTVGASRILVEPSMTRQGLYVGMSRGTADNTAFVPTDGVPGARTGLDEEPDHLAVLAGVLGRDGSQKAASTVLAEVLAAAERIDQVSPLLEDMVTQADDLRFRRILVEAVGEGVYHRAVEELDGKPWNSVVRLARTVEQHGFDAEEMLARVARSRSFGDADCASKALHYRLKGALATAQKAQATADQADVRRAEAAEQAQEQQLMRAQAQPEQWWLPKAESAPVVAESVWDEGEWDMPEPESEMGPVVAEAQQARSLQDQAAPAQPGQWWTELRLATEEESADAGAGVPVSGESDWWTQPVGRVLDQADAQALGQVLQMQQAVSLGLSPELTEQELTAAQIGVVGTQFYDPQARVRVAEEMQVRQDAQEAQTAQLQHEQDWMTQVMATQMATTLQAGQVDQLRHDVAAERAAAAAERGTWDWRLRHVEGEVGEYARGLVSEIVDPRERVLAEQLASAEVLPEWAATSLGPVPDADDPAREEWLQRAADVMQYREAHGYDHEKLAVGPAPAEGAVEVRASWSRAWRALGEPEDRRDLVGASDRDLRELVDRYRREELWAPSHVADQMQVTYESQQDLLREAAQMRIRAGELEESDPQQAAELRDEAETYARIAAEAAERATKLEVIHDARQGWYEETTEARERAEQAAAELEKRGVPLDEAEPHEWPQDWPEPDLGAEWDEGAWDMSEPAAGVEQAEPVVEQAAVPVAGEAWPAVAEARPEAVQGEPAVTPAGVEPAVVERPAADVEQPVSEPDPEFQPYRWGTGAPVAGAPAVDEGEWDMPEPEDLPDLPDAPAVDTFAQEEEARRVALQRSAFEQEMQRQEEVAASTRAAAVPGREPSVPQQALPPQSVDRERQDQALAQARADIRDVAEARRNAVEVQELEGPALDSAVGVALAAKDILSERAQASVTETTVVVEPPAPAVEQAAPEVALGIERAAPAVSAPYYGGGLHQ</sequence>
<dbReference type="SUPFAM" id="SSF52540">
    <property type="entry name" value="P-loop containing nucleoside triphosphate hydrolases"/>
    <property type="match status" value="2"/>
</dbReference>
<dbReference type="InterPro" id="IPR027417">
    <property type="entry name" value="P-loop_NTPase"/>
</dbReference>
<dbReference type="EMBL" id="QVIG01000004">
    <property type="protein sequence ID" value="RGD55425.1"/>
    <property type="molecule type" value="Genomic_DNA"/>
</dbReference>
<dbReference type="SUPFAM" id="SSF55464">
    <property type="entry name" value="Origin of replication-binding domain, RBD-like"/>
    <property type="match status" value="1"/>
</dbReference>
<evidence type="ECO:0000313" key="4">
    <source>
        <dbReference type="EMBL" id="RGD55425.1"/>
    </source>
</evidence>
<evidence type="ECO:0000256" key="1">
    <source>
        <dbReference type="SAM" id="Coils"/>
    </source>
</evidence>
<dbReference type="InterPro" id="IPR014862">
    <property type="entry name" value="TrwC"/>
</dbReference>
<feature type="region of interest" description="Disordered" evidence="2">
    <location>
        <begin position="1423"/>
        <end position="1472"/>
    </location>
</feature>
<feature type="coiled-coil region" evidence="1">
    <location>
        <begin position="858"/>
        <end position="890"/>
    </location>
</feature>
<dbReference type="Pfam" id="PF08751">
    <property type="entry name" value="TrwC"/>
    <property type="match status" value="1"/>
</dbReference>
<dbReference type="Gene3D" id="3.40.50.300">
    <property type="entry name" value="P-loop containing nucleotide triphosphate hydrolases"/>
    <property type="match status" value="2"/>
</dbReference>
<organism evidence="4 5">
    <name type="scientific">Kitasatospora xanthocidica</name>
    <dbReference type="NCBI Taxonomy" id="83382"/>
    <lineage>
        <taxon>Bacteria</taxon>
        <taxon>Bacillati</taxon>
        <taxon>Actinomycetota</taxon>
        <taxon>Actinomycetes</taxon>
        <taxon>Kitasatosporales</taxon>
        <taxon>Streptomycetaceae</taxon>
        <taxon>Kitasatospora</taxon>
    </lineage>
</organism>
<proteinExistence type="predicted"/>
<evidence type="ECO:0000256" key="2">
    <source>
        <dbReference type="SAM" id="MobiDB-lite"/>
    </source>
</evidence>